<evidence type="ECO:0000313" key="3">
    <source>
        <dbReference type="Proteomes" id="UP000070299"/>
    </source>
</evidence>
<feature type="domain" description="YchJ-like middle NTF2-like" evidence="1">
    <location>
        <begin position="32"/>
        <end position="128"/>
    </location>
</feature>
<dbReference type="Pfam" id="PF17775">
    <property type="entry name" value="YchJ_M-like"/>
    <property type="match status" value="1"/>
</dbReference>
<protein>
    <recommendedName>
        <fullName evidence="1">YchJ-like middle NTF2-like domain-containing protein</fullName>
    </recommendedName>
</protein>
<keyword evidence="3" id="KW-1185">Reference proteome</keyword>
<dbReference type="PANTHER" id="PTHR33747">
    <property type="entry name" value="UPF0225 PROTEIN SCO1677"/>
    <property type="match status" value="1"/>
</dbReference>
<dbReference type="OrthoDB" id="21421at2"/>
<dbReference type="PANTHER" id="PTHR33747:SF1">
    <property type="entry name" value="ADENYLATE CYCLASE-ASSOCIATED CAP C-TERMINAL DOMAIN-CONTAINING PROTEIN"/>
    <property type="match status" value="1"/>
</dbReference>
<accession>A0A136A1A4</accession>
<dbReference type="SUPFAM" id="SSF103642">
    <property type="entry name" value="Sec-C motif"/>
    <property type="match status" value="1"/>
</dbReference>
<dbReference type="Pfam" id="PF02810">
    <property type="entry name" value="SEC-C"/>
    <property type="match status" value="1"/>
</dbReference>
<dbReference type="STRING" id="1799789.AX660_12670"/>
<dbReference type="EMBL" id="LSNE01000005">
    <property type="protein sequence ID" value="KXI29016.1"/>
    <property type="molecule type" value="Genomic_DNA"/>
</dbReference>
<dbReference type="InterPro" id="IPR032710">
    <property type="entry name" value="NTF2-like_dom_sf"/>
</dbReference>
<evidence type="ECO:0000313" key="2">
    <source>
        <dbReference type="EMBL" id="KXI29016.1"/>
    </source>
</evidence>
<dbReference type="AlphaFoldDB" id="A0A136A1A4"/>
<proteinExistence type="predicted"/>
<sequence>MQPNVLPCPCGKPLTFEQCCQLLLVGKQTAANAEALMRSRFSAYVVEDYAYILATYGPEQRQTLSHADLEQSAVGTKWLRLVVHGASHAGLNAKVEFSAYYQAEQQFFVMHETSDFISENGRWYYTTGLIHKDSGPYMQQRNDLCLCGSGKKYKKCCA</sequence>
<gene>
    <name evidence="2" type="ORF">AX660_12670</name>
</gene>
<dbReference type="InterPro" id="IPR048469">
    <property type="entry name" value="YchJ-like_M"/>
</dbReference>
<reference evidence="3" key="1">
    <citation type="submission" date="2016-02" db="EMBL/GenBank/DDBJ databases">
        <authorList>
            <person name="Schultz-Johansen M."/>
            <person name="Glaring M.A."/>
            <person name="Bech P.K."/>
            <person name="Stougaard P."/>
        </authorList>
    </citation>
    <scope>NUCLEOTIDE SEQUENCE [LARGE SCALE GENOMIC DNA]</scope>
    <source>
        <strain evidence="3">S66</strain>
    </source>
</reference>
<name>A0A136A1A4_9ALTE</name>
<dbReference type="Proteomes" id="UP000070299">
    <property type="component" value="Unassembled WGS sequence"/>
</dbReference>
<dbReference type="SUPFAM" id="SSF54427">
    <property type="entry name" value="NTF2-like"/>
    <property type="match status" value="1"/>
</dbReference>
<comment type="caution">
    <text evidence="2">The sequence shown here is derived from an EMBL/GenBank/DDBJ whole genome shotgun (WGS) entry which is preliminary data.</text>
</comment>
<dbReference type="InterPro" id="IPR004027">
    <property type="entry name" value="SEC_C_motif"/>
</dbReference>
<organism evidence="2 3">
    <name type="scientific">Paraglaciecola hydrolytica</name>
    <dbReference type="NCBI Taxonomy" id="1799789"/>
    <lineage>
        <taxon>Bacteria</taxon>
        <taxon>Pseudomonadati</taxon>
        <taxon>Pseudomonadota</taxon>
        <taxon>Gammaproteobacteria</taxon>
        <taxon>Alteromonadales</taxon>
        <taxon>Alteromonadaceae</taxon>
        <taxon>Paraglaciecola</taxon>
    </lineage>
</organism>
<dbReference type="Gene3D" id="3.10.450.50">
    <property type="match status" value="1"/>
</dbReference>
<dbReference type="RefSeq" id="WP_068375983.1">
    <property type="nucleotide sequence ID" value="NZ_LSNE01000005.1"/>
</dbReference>
<evidence type="ECO:0000259" key="1">
    <source>
        <dbReference type="Pfam" id="PF17775"/>
    </source>
</evidence>